<evidence type="ECO:0000313" key="3">
    <source>
        <dbReference type="Proteomes" id="UP000230407"/>
    </source>
</evidence>
<reference evidence="2 3" key="1">
    <citation type="submission" date="2017-11" db="EMBL/GenBank/DDBJ databases">
        <title>Streptomyces carmine sp. nov., a novel actinomycete isolated from Sophora alopecuroides in Xinjiang, China.</title>
        <authorList>
            <person name="Wang Y."/>
            <person name="Luo X."/>
            <person name="Wan C."/>
            <person name="Zhang L."/>
        </authorList>
    </citation>
    <scope>NUCLEOTIDE SEQUENCE [LARGE SCALE GENOMIC DNA]</scope>
    <source>
        <strain evidence="2 3">TRM SA0054</strain>
    </source>
</reference>
<proteinExistence type="predicted"/>
<name>A0A2M8LWG3_9ACTN</name>
<dbReference type="EMBL" id="PGGW01000058">
    <property type="protein sequence ID" value="PJE96281.1"/>
    <property type="molecule type" value="Genomic_DNA"/>
</dbReference>
<feature type="compositionally biased region" description="Gly residues" evidence="1">
    <location>
        <begin position="86"/>
        <end position="149"/>
    </location>
</feature>
<evidence type="ECO:0000256" key="1">
    <source>
        <dbReference type="SAM" id="MobiDB-lite"/>
    </source>
</evidence>
<evidence type="ECO:0008006" key="4">
    <source>
        <dbReference type="Google" id="ProtNLM"/>
    </source>
</evidence>
<evidence type="ECO:0000313" key="2">
    <source>
        <dbReference type="EMBL" id="PJE96281.1"/>
    </source>
</evidence>
<keyword evidence="3" id="KW-1185">Reference proteome</keyword>
<dbReference type="AlphaFoldDB" id="A0A2M8LWG3"/>
<feature type="region of interest" description="Disordered" evidence="1">
    <location>
        <begin position="44"/>
        <end position="181"/>
    </location>
</feature>
<feature type="compositionally biased region" description="Polar residues" evidence="1">
    <location>
        <begin position="60"/>
        <end position="74"/>
    </location>
</feature>
<protein>
    <recommendedName>
        <fullName evidence="4">DUF4232 domain-containing protein</fullName>
    </recommendedName>
</protein>
<organism evidence="2 3">
    <name type="scientific">Streptomyces carminius</name>
    <dbReference type="NCBI Taxonomy" id="2665496"/>
    <lineage>
        <taxon>Bacteria</taxon>
        <taxon>Bacillati</taxon>
        <taxon>Actinomycetota</taxon>
        <taxon>Actinomycetes</taxon>
        <taxon>Kitasatosporales</taxon>
        <taxon>Streptomycetaceae</taxon>
        <taxon>Streptomyces</taxon>
    </lineage>
</organism>
<comment type="caution">
    <text evidence="2">The sequence shown here is derived from an EMBL/GenBank/DDBJ whole genome shotgun (WGS) entry which is preliminary data.</text>
</comment>
<accession>A0A2M8LWG3</accession>
<gene>
    <name evidence="2" type="ORF">CUT44_17245</name>
</gene>
<sequence length="294" mass="28716">MGSLRKPVGPLPSSIYWRRRAVVLALLLCLALLVIWAVGSGGPGGGGGGDQGRGRGGDGTVSSITPGPTSSESLISERPGGREEVGGGTGGTGDTGGGDTDGARGGTGSGSGGAGGAGDSGANGGGSDGSGPDGGTGSGAGGADTGVSGGAEAVPAGSALPDCRSGSAETTLRSTENRYAPGEEPVFRLTVRNEGDSACKVDFGGGATVFTITEAGDGDRKVWQSDDCSKGTRSAHYRVPAGGTAVRTLEWDRRHSDPARCATLGATAKAGTYLVEAQVAGLEKARTSFVLTKD</sequence>
<dbReference type="Proteomes" id="UP000230407">
    <property type="component" value="Unassembled WGS sequence"/>
</dbReference>